<proteinExistence type="predicted"/>
<feature type="region of interest" description="Disordered" evidence="1">
    <location>
        <begin position="1"/>
        <end position="26"/>
    </location>
</feature>
<name>A0A0A9EPD8_ARUDO</name>
<protein>
    <submittedName>
        <fullName evidence="2">Uncharacterized protein</fullName>
    </submittedName>
</protein>
<dbReference type="EMBL" id="GBRH01198175">
    <property type="protein sequence ID" value="JAD99720.1"/>
    <property type="molecule type" value="Transcribed_RNA"/>
</dbReference>
<reference evidence="2" key="2">
    <citation type="journal article" date="2015" name="Data Brief">
        <title>Shoot transcriptome of the giant reed, Arundo donax.</title>
        <authorList>
            <person name="Barrero R.A."/>
            <person name="Guerrero F.D."/>
            <person name="Moolhuijzen P."/>
            <person name="Goolsby J.A."/>
            <person name="Tidwell J."/>
            <person name="Bellgard S.E."/>
            <person name="Bellgard M.I."/>
        </authorList>
    </citation>
    <scope>NUCLEOTIDE SEQUENCE</scope>
    <source>
        <tissue evidence="2">Shoot tissue taken approximately 20 cm above the soil surface</tissue>
    </source>
</reference>
<reference evidence="2" key="1">
    <citation type="submission" date="2014-09" db="EMBL/GenBank/DDBJ databases">
        <authorList>
            <person name="Magalhaes I.L.F."/>
            <person name="Oliveira U."/>
            <person name="Santos F.R."/>
            <person name="Vidigal T.H.D.A."/>
            <person name="Brescovit A.D."/>
            <person name="Santos A.J."/>
        </authorList>
    </citation>
    <scope>NUCLEOTIDE SEQUENCE</scope>
    <source>
        <tissue evidence="2">Shoot tissue taken approximately 20 cm above the soil surface</tissue>
    </source>
</reference>
<accession>A0A0A9EPD8</accession>
<evidence type="ECO:0000256" key="1">
    <source>
        <dbReference type="SAM" id="MobiDB-lite"/>
    </source>
</evidence>
<dbReference type="AlphaFoldDB" id="A0A0A9EPD8"/>
<evidence type="ECO:0000313" key="2">
    <source>
        <dbReference type="EMBL" id="JAD99720.1"/>
    </source>
</evidence>
<organism evidence="2">
    <name type="scientific">Arundo donax</name>
    <name type="common">Giant reed</name>
    <name type="synonym">Donax arundinaceus</name>
    <dbReference type="NCBI Taxonomy" id="35708"/>
    <lineage>
        <taxon>Eukaryota</taxon>
        <taxon>Viridiplantae</taxon>
        <taxon>Streptophyta</taxon>
        <taxon>Embryophyta</taxon>
        <taxon>Tracheophyta</taxon>
        <taxon>Spermatophyta</taxon>
        <taxon>Magnoliopsida</taxon>
        <taxon>Liliopsida</taxon>
        <taxon>Poales</taxon>
        <taxon>Poaceae</taxon>
        <taxon>PACMAD clade</taxon>
        <taxon>Arundinoideae</taxon>
        <taxon>Arundineae</taxon>
        <taxon>Arundo</taxon>
    </lineage>
</organism>
<sequence>MNSLVICHGENAERKKSYQKGSSAKA</sequence>